<dbReference type="NCBIfam" id="TIGR01344">
    <property type="entry name" value="malate_syn_A"/>
    <property type="match status" value="1"/>
</dbReference>
<dbReference type="FunFam" id="1.20.1220.12:FF:000001">
    <property type="entry name" value="Malate synthase"/>
    <property type="match status" value="1"/>
</dbReference>
<evidence type="ECO:0000256" key="7">
    <source>
        <dbReference type="PIRSR" id="PIRSR001363-1"/>
    </source>
</evidence>
<dbReference type="GO" id="GO:0006099">
    <property type="term" value="P:tricarboxylic acid cycle"/>
    <property type="evidence" value="ECO:0007669"/>
    <property type="project" value="UniProtKB-KW"/>
</dbReference>
<evidence type="ECO:0000256" key="4">
    <source>
        <dbReference type="ARBA" id="ARBA00022532"/>
    </source>
</evidence>
<dbReference type="PROSITE" id="PS00510">
    <property type="entry name" value="MALATE_SYNTHASE"/>
    <property type="match status" value="1"/>
</dbReference>
<dbReference type="InterPro" id="IPR044856">
    <property type="entry name" value="Malate_synth_C_sf"/>
</dbReference>
<dbReference type="InterPro" id="IPR019830">
    <property type="entry name" value="Malate_synthase_CS"/>
</dbReference>
<evidence type="ECO:0000259" key="9">
    <source>
        <dbReference type="Pfam" id="PF01274"/>
    </source>
</evidence>
<feature type="active site" description="Proton acceptor" evidence="7">
    <location>
        <position position="176"/>
    </location>
</feature>
<dbReference type="EMBL" id="FQWF01000001">
    <property type="protein sequence ID" value="SHF95286.1"/>
    <property type="molecule type" value="Genomic_DNA"/>
</dbReference>
<dbReference type="Pfam" id="PF01274">
    <property type="entry name" value="MS_TIM-barrel"/>
    <property type="match status" value="1"/>
</dbReference>
<dbReference type="EC" id="2.3.3.9" evidence="2 8"/>
<sequence length="541" mass="62204">MLNLKVNTMKFTEVYTHNMLNFSGETTERYPEILNNEAMTFLSFLHENFNEKRFVLLENRKTQQALFDAGALPTFPLETKNIRESSWEAANTPADLLDRRVEITGPVDRKMVINALNSGAKTFMADFEDSTSPTWSNLMTGQQNLKDAVNKTITLEDAVKNKKYSLNNQTAVLLVRPRGLHLSEKNLLINGKEASGSLVDFGLYAFHNYKKLIKDGTAPYFYIPKLEHYLEARWWNEVFEFTQEYLGVPNGTFKATVLIETITASFQLDEIIYELRDHIVGLNCGRWDYIFSYIKKLRKNPTFTVPNRDQVTMTSPFMSAYSQLVIQRCHKRNIHAIGGMAAQIPIKNNEEANKIAFDKVITDKEREVKNGHDGTWVAHPDLVSIAMTVFDKHMPNKNQIDVKREDVHVTESDLLETPKGTITEEGVRKNISISVLYIASWLNGQGAAALHNLMEDAATAEISRSQLWQWLQNTVVLDNQKVLTEKYYHRLAMEEFEKIRKLVGDENHEKQKYRLAEQLLDILVVNDTFIEFLTLPGYKYI</sequence>
<dbReference type="GO" id="GO:0005737">
    <property type="term" value="C:cytoplasm"/>
    <property type="evidence" value="ECO:0007669"/>
    <property type="project" value="TreeGrafter"/>
</dbReference>
<dbReference type="InterPro" id="IPR011076">
    <property type="entry name" value="Malate_synth_sf"/>
</dbReference>
<keyword evidence="5 8" id="KW-0808">Transferase</keyword>
<dbReference type="GO" id="GO:0006097">
    <property type="term" value="P:glyoxylate cycle"/>
    <property type="evidence" value="ECO:0007669"/>
    <property type="project" value="UniProtKB-UniPathway"/>
</dbReference>
<proteinExistence type="inferred from homology"/>
<keyword evidence="4 8" id="KW-0816">Tricarboxylic acid cycle</keyword>
<keyword evidence="3 8" id="KW-0329">Glyoxylate bypass</keyword>
<dbReference type="Gene3D" id="1.20.1220.12">
    <property type="entry name" value="Malate synthase, domain III"/>
    <property type="match status" value="1"/>
</dbReference>
<evidence type="ECO:0000313" key="13">
    <source>
        <dbReference type="Proteomes" id="UP000184020"/>
    </source>
</evidence>
<evidence type="ECO:0000313" key="12">
    <source>
        <dbReference type="EMBL" id="SHF95286.1"/>
    </source>
</evidence>
<dbReference type="GO" id="GO:0004474">
    <property type="term" value="F:malate synthase activity"/>
    <property type="evidence" value="ECO:0007669"/>
    <property type="project" value="UniProtKB-EC"/>
</dbReference>
<dbReference type="InterPro" id="IPR006252">
    <property type="entry name" value="Malate_synthA"/>
</dbReference>
<evidence type="ECO:0000259" key="11">
    <source>
        <dbReference type="Pfam" id="PF20659"/>
    </source>
</evidence>
<dbReference type="PANTHER" id="PTHR42902:SF1">
    <property type="entry name" value="MALATE SYNTHASE 1-RELATED"/>
    <property type="match status" value="1"/>
</dbReference>
<evidence type="ECO:0000256" key="8">
    <source>
        <dbReference type="RuleBase" id="RU000555"/>
    </source>
</evidence>
<organism evidence="12 13">
    <name type="scientific">Flavobacterium micromati</name>
    <dbReference type="NCBI Taxonomy" id="229205"/>
    <lineage>
        <taxon>Bacteria</taxon>
        <taxon>Pseudomonadati</taxon>
        <taxon>Bacteroidota</taxon>
        <taxon>Flavobacteriia</taxon>
        <taxon>Flavobacteriales</taxon>
        <taxon>Flavobacteriaceae</taxon>
        <taxon>Flavobacterium</taxon>
    </lineage>
</organism>
<gene>
    <name evidence="12" type="ORF">SAMN05444372_101308</name>
</gene>
<keyword evidence="13" id="KW-1185">Reference proteome</keyword>
<dbReference type="SUPFAM" id="SSF51645">
    <property type="entry name" value="Malate synthase G"/>
    <property type="match status" value="1"/>
</dbReference>
<dbReference type="Gene3D" id="3.20.20.360">
    <property type="entry name" value="Malate synthase, domain 3"/>
    <property type="match status" value="1"/>
</dbReference>
<dbReference type="Pfam" id="PF20659">
    <property type="entry name" value="MS_C"/>
    <property type="match status" value="1"/>
</dbReference>
<dbReference type="AlphaFoldDB" id="A0A1M5FUZ1"/>
<feature type="domain" description="Malate synthase C-terminal" evidence="11">
    <location>
        <begin position="422"/>
        <end position="540"/>
    </location>
</feature>
<dbReference type="UniPathway" id="UPA00703">
    <property type="reaction ID" value="UER00720"/>
</dbReference>
<evidence type="ECO:0000256" key="5">
    <source>
        <dbReference type="ARBA" id="ARBA00022679"/>
    </source>
</evidence>
<comment type="similarity">
    <text evidence="1 8">Belongs to the malate synthase family.</text>
</comment>
<comment type="pathway">
    <text evidence="8">Carbohydrate metabolism; glyoxylate cycle; (S)-malate from isocitrate: step 2/2.</text>
</comment>
<name>A0A1M5FUZ1_9FLAO</name>
<feature type="domain" description="Malate synthase TIM barrel" evidence="9">
    <location>
        <begin position="172"/>
        <end position="416"/>
    </location>
</feature>
<protein>
    <recommendedName>
        <fullName evidence="2 8">Malate synthase</fullName>
        <ecNumber evidence="2 8">2.3.3.9</ecNumber>
    </recommendedName>
</protein>
<dbReference type="Proteomes" id="UP000184020">
    <property type="component" value="Unassembled WGS sequence"/>
</dbReference>
<evidence type="ECO:0000256" key="2">
    <source>
        <dbReference type="ARBA" id="ARBA00012636"/>
    </source>
</evidence>
<dbReference type="InterPro" id="IPR048356">
    <property type="entry name" value="MS_N"/>
</dbReference>
<dbReference type="InterPro" id="IPR046363">
    <property type="entry name" value="MS_N_TIM-barrel_dom"/>
</dbReference>
<feature type="domain" description="Malate synthase N-terminal" evidence="10">
    <location>
        <begin position="21"/>
        <end position="80"/>
    </location>
</feature>
<feature type="active site" description="Proton donor" evidence="7">
    <location>
        <position position="456"/>
    </location>
</feature>
<evidence type="ECO:0000256" key="1">
    <source>
        <dbReference type="ARBA" id="ARBA00006394"/>
    </source>
</evidence>
<comment type="catalytic activity">
    <reaction evidence="6 8">
        <text>glyoxylate + acetyl-CoA + H2O = (S)-malate + CoA + H(+)</text>
        <dbReference type="Rhea" id="RHEA:18181"/>
        <dbReference type="ChEBI" id="CHEBI:15377"/>
        <dbReference type="ChEBI" id="CHEBI:15378"/>
        <dbReference type="ChEBI" id="CHEBI:15589"/>
        <dbReference type="ChEBI" id="CHEBI:36655"/>
        <dbReference type="ChEBI" id="CHEBI:57287"/>
        <dbReference type="ChEBI" id="CHEBI:57288"/>
        <dbReference type="EC" id="2.3.3.9"/>
    </reaction>
</comment>
<dbReference type="PIRSF" id="PIRSF001363">
    <property type="entry name" value="Malate_synth"/>
    <property type="match status" value="1"/>
</dbReference>
<dbReference type="InterPro" id="IPR048355">
    <property type="entry name" value="MS_C"/>
</dbReference>
<dbReference type="PANTHER" id="PTHR42902">
    <property type="entry name" value="MALATE SYNTHASE"/>
    <property type="match status" value="1"/>
</dbReference>
<dbReference type="CDD" id="cd00727">
    <property type="entry name" value="malate_synt_A"/>
    <property type="match status" value="1"/>
</dbReference>
<evidence type="ECO:0000259" key="10">
    <source>
        <dbReference type="Pfam" id="PF20656"/>
    </source>
</evidence>
<dbReference type="FunFam" id="3.20.20.360:FF:000001">
    <property type="entry name" value="Malate synthase"/>
    <property type="match status" value="1"/>
</dbReference>
<reference evidence="13" key="1">
    <citation type="submission" date="2016-11" db="EMBL/GenBank/DDBJ databases">
        <authorList>
            <person name="Varghese N."/>
            <person name="Submissions S."/>
        </authorList>
    </citation>
    <scope>NUCLEOTIDE SEQUENCE [LARGE SCALE GENOMIC DNA]</scope>
    <source>
        <strain evidence="13">DSM 17659</strain>
    </source>
</reference>
<dbReference type="Pfam" id="PF20656">
    <property type="entry name" value="MS_N"/>
    <property type="match status" value="1"/>
</dbReference>
<dbReference type="STRING" id="229205.SAMN05444372_101308"/>
<accession>A0A1M5FUZ1</accession>
<evidence type="ECO:0000256" key="3">
    <source>
        <dbReference type="ARBA" id="ARBA00022435"/>
    </source>
</evidence>
<evidence type="ECO:0000256" key="6">
    <source>
        <dbReference type="ARBA" id="ARBA00047918"/>
    </source>
</evidence>
<dbReference type="InterPro" id="IPR001465">
    <property type="entry name" value="Malate_synthase_TIM"/>
</dbReference>